<dbReference type="InterPro" id="IPR021109">
    <property type="entry name" value="Peptidase_aspartic_dom_sf"/>
</dbReference>
<gene>
    <name evidence="5" type="ORF">IFM89_029961</name>
</gene>
<comment type="similarity">
    <text evidence="1">Belongs to the peptidase A1 family.</text>
</comment>
<dbReference type="InterPro" id="IPR051708">
    <property type="entry name" value="Plant_Aspart_Prot_A1"/>
</dbReference>
<evidence type="ECO:0000313" key="5">
    <source>
        <dbReference type="EMBL" id="KAF9598711.1"/>
    </source>
</evidence>
<name>A0A835HF93_9MAGN</name>
<dbReference type="EMBL" id="JADFTS010000007">
    <property type="protein sequence ID" value="KAF9598711.1"/>
    <property type="molecule type" value="Genomic_DNA"/>
</dbReference>
<comment type="caution">
    <text evidence="5">The sequence shown here is derived from an EMBL/GenBank/DDBJ whole genome shotgun (WGS) entry which is preliminary data.</text>
</comment>
<dbReference type="InterPro" id="IPR033121">
    <property type="entry name" value="PEPTIDASE_A1"/>
</dbReference>
<evidence type="ECO:0000259" key="4">
    <source>
        <dbReference type="PROSITE" id="PS51767"/>
    </source>
</evidence>
<evidence type="ECO:0000256" key="1">
    <source>
        <dbReference type="ARBA" id="ARBA00007447"/>
    </source>
</evidence>
<dbReference type="Proteomes" id="UP000631114">
    <property type="component" value="Unassembled WGS sequence"/>
</dbReference>
<dbReference type="Pfam" id="PF14543">
    <property type="entry name" value="TAXi_N"/>
    <property type="match status" value="1"/>
</dbReference>
<keyword evidence="6" id="KW-1185">Reference proteome</keyword>
<dbReference type="Gene3D" id="2.40.70.10">
    <property type="entry name" value="Acid Proteases"/>
    <property type="match status" value="1"/>
</dbReference>
<dbReference type="PANTHER" id="PTHR47967">
    <property type="entry name" value="OS07G0603500 PROTEIN-RELATED"/>
    <property type="match status" value="1"/>
</dbReference>
<dbReference type="GO" id="GO:0008233">
    <property type="term" value="F:peptidase activity"/>
    <property type="evidence" value="ECO:0007669"/>
    <property type="project" value="UniProtKB-KW"/>
</dbReference>
<accession>A0A835HF93</accession>
<dbReference type="InterPro" id="IPR032861">
    <property type="entry name" value="TAXi_N"/>
</dbReference>
<dbReference type="SUPFAM" id="SSF50630">
    <property type="entry name" value="Acid proteases"/>
    <property type="match status" value="1"/>
</dbReference>
<keyword evidence="3" id="KW-0378">Hydrolase</keyword>
<reference evidence="5 6" key="1">
    <citation type="submission" date="2020-10" db="EMBL/GenBank/DDBJ databases">
        <title>The Coptis chinensis genome and diversification of protoberbering-type alkaloids.</title>
        <authorList>
            <person name="Wang B."/>
            <person name="Shu S."/>
            <person name="Song C."/>
            <person name="Liu Y."/>
        </authorList>
    </citation>
    <scope>NUCLEOTIDE SEQUENCE [LARGE SCALE GENOMIC DNA]</scope>
    <source>
        <strain evidence="5">HL-2020</strain>
        <tissue evidence="5">Leaf</tissue>
    </source>
</reference>
<keyword evidence="2" id="KW-0645">Protease</keyword>
<protein>
    <recommendedName>
        <fullName evidence="4">Peptidase A1 domain-containing protein</fullName>
    </recommendedName>
</protein>
<feature type="domain" description="Peptidase A1" evidence="4">
    <location>
        <begin position="61"/>
        <end position="116"/>
    </location>
</feature>
<evidence type="ECO:0000313" key="6">
    <source>
        <dbReference type="Proteomes" id="UP000631114"/>
    </source>
</evidence>
<dbReference type="PROSITE" id="PS51767">
    <property type="entry name" value="PEPTIDASE_A1"/>
    <property type="match status" value="1"/>
</dbReference>
<evidence type="ECO:0000256" key="3">
    <source>
        <dbReference type="ARBA" id="ARBA00022801"/>
    </source>
</evidence>
<organism evidence="5 6">
    <name type="scientific">Coptis chinensis</name>
    <dbReference type="NCBI Taxonomy" id="261450"/>
    <lineage>
        <taxon>Eukaryota</taxon>
        <taxon>Viridiplantae</taxon>
        <taxon>Streptophyta</taxon>
        <taxon>Embryophyta</taxon>
        <taxon>Tracheophyta</taxon>
        <taxon>Spermatophyta</taxon>
        <taxon>Magnoliopsida</taxon>
        <taxon>Ranunculales</taxon>
        <taxon>Ranunculaceae</taxon>
        <taxon>Coptidoideae</taxon>
        <taxon>Coptis</taxon>
    </lineage>
</organism>
<dbReference type="OrthoDB" id="2747330at2759"/>
<dbReference type="GO" id="GO:0006508">
    <property type="term" value="P:proteolysis"/>
    <property type="evidence" value="ECO:0007669"/>
    <property type="project" value="UniProtKB-KW"/>
</dbReference>
<sequence length="116" mass="12945">MYSSSLTKEERYDLMVELSKKCALRLSAELDYAIANRETTNGSTFPDVLTPKVGPAFDSVYAVELDIGTPPQPFFLELDTGGNLIWLQCAGCTECFGLNNGCNYEDFKSNTYEYLL</sequence>
<evidence type="ECO:0000256" key="2">
    <source>
        <dbReference type="ARBA" id="ARBA00022670"/>
    </source>
</evidence>
<proteinExistence type="inferred from homology"/>
<dbReference type="AlphaFoldDB" id="A0A835HF93"/>